<dbReference type="PANTHER" id="PTHR33736">
    <property type="entry name" value="F-BOX PROTEIN-RELATED"/>
    <property type="match status" value="1"/>
</dbReference>
<dbReference type="PANTHER" id="PTHR33736:SF28">
    <property type="entry name" value="F-BOX PLANT-LIKE PROTEIN"/>
    <property type="match status" value="1"/>
</dbReference>
<dbReference type="InterPro" id="IPR045283">
    <property type="entry name" value="AT3G44326-like"/>
</dbReference>
<dbReference type="SUPFAM" id="SSF81383">
    <property type="entry name" value="F-box domain"/>
    <property type="match status" value="1"/>
</dbReference>
<dbReference type="Gene3D" id="1.20.1280.50">
    <property type="match status" value="1"/>
</dbReference>
<organism evidence="1 2">
    <name type="scientific">Medicago truncatula</name>
    <name type="common">Barrel medic</name>
    <name type="synonym">Medicago tribuloides</name>
    <dbReference type="NCBI Taxonomy" id="3880"/>
    <lineage>
        <taxon>Eukaryota</taxon>
        <taxon>Viridiplantae</taxon>
        <taxon>Streptophyta</taxon>
        <taxon>Embryophyta</taxon>
        <taxon>Tracheophyta</taxon>
        <taxon>Spermatophyta</taxon>
        <taxon>Magnoliopsida</taxon>
        <taxon>eudicotyledons</taxon>
        <taxon>Gunneridae</taxon>
        <taxon>Pentapetalae</taxon>
        <taxon>rosids</taxon>
        <taxon>fabids</taxon>
        <taxon>Fabales</taxon>
        <taxon>Fabaceae</taxon>
        <taxon>Papilionoideae</taxon>
        <taxon>50 kb inversion clade</taxon>
        <taxon>NPAAA clade</taxon>
        <taxon>Hologalegina</taxon>
        <taxon>IRL clade</taxon>
        <taxon>Trifolieae</taxon>
        <taxon>Medicago</taxon>
    </lineage>
</organism>
<evidence type="ECO:0000313" key="2">
    <source>
        <dbReference type="Proteomes" id="UP000265566"/>
    </source>
</evidence>
<name>A0A396IR68_MEDTR</name>
<protein>
    <submittedName>
        <fullName evidence="1">Putative F-box domain-containing protein</fullName>
    </submittedName>
</protein>
<reference evidence="2" key="1">
    <citation type="journal article" date="2018" name="Nat. Plants">
        <title>Whole-genome landscape of Medicago truncatula symbiotic genes.</title>
        <authorList>
            <person name="Pecrix Y."/>
            <person name="Staton S.E."/>
            <person name="Sallet E."/>
            <person name="Lelandais-Briere C."/>
            <person name="Moreau S."/>
            <person name="Carrere S."/>
            <person name="Blein T."/>
            <person name="Jardinaud M.F."/>
            <person name="Latrasse D."/>
            <person name="Zouine M."/>
            <person name="Zahm M."/>
            <person name="Kreplak J."/>
            <person name="Mayjonade B."/>
            <person name="Satge C."/>
            <person name="Perez M."/>
            <person name="Cauet S."/>
            <person name="Marande W."/>
            <person name="Chantry-Darmon C."/>
            <person name="Lopez-Roques C."/>
            <person name="Bouchez O."/>
            <person name="Berard A."/>
            <person name="Debelle F."/>
            <person name="Munos S."/>
            <person name="Bendahmane A."/>
            <person name="Berges H."/>
            <person name="Niebel A."/>
            <person name="Buitink J."/>
            <person name="Frugier F."/>
            <person name="Benhamed M."/>
            <person name="Crespi M."/>
            <person name="Gouzy J."/>
            <person name="Gamas P."/>
        </authorList>
    </citation>
    <scope>NUCLEOTIDE SEQUENCE [LARGE SCALE GENOMIC DNA]</scope>
    <source>
        <strain evidence="2">cv. Jemalong A17</strain>
    </source>
</reference>
<dbReference type="Proteomes" id="UP000265566">
    <property type="component" value="Chromosome 3"/>
</dbReference>
<sequence>MSMGIFCSLDPDIIRAHILPRLDGTTLTILSCVSSELRHMICNNEDLWRNICTSTWPSLLLDPIANNVISTFPGGYRSFFSFNHHNNNSYSWYLFAELIHTIDIYLHGEPLLSRVLVGCLTTENTTLIYDSTLGPTIHIPLKEGWFDYLTKNLTLSWIVIDPTRKCAVDLFHSYRNPLWFTGSSGGRNMIQFGIGMTRKGQLWPKMDICKLELTFDCKGCNDVDGDWLQLHLRRVVMVNHMLKVG</sequence>
<dbReference type="AlphaFoldDB" id="A0A396IR68"/>
<dbReference type="Gramene" id="rna16069">
    <property type="protein sequence ID" value="RHN67830.1"/>
    <property type="gene ID" value="gene16069"/>
</dbReference>
<accession>A0A396IR68</accession>
<dbReference type="EMBL" id="PSQE01000003">
    <property type="protein sequence ID" value="RHN67830.1"/>
    <property type="molecule type" value="Genomic_DNA"/>
</dbReference>
<gene>
    <name evidence="1" type="ORF">MtrunA17_Chr3g0106981</name>
</gene>
<comment type="caution">
    <text evidence="1">The sequence shown here is derived from an EMBL/GenBank/DDBJ whole genome shotgun (WGS) entry which is preliminary data.</text>
</comment>
<evidence type="ECO:0000313" key="1">
    <source>
        <dbReference type="EMBL" id="RHN67830.1"/>
    </source>
</evidence>
<proteinExistence type="predicted"/>
<dbReference type="InterPro" id="IPR036047">
    <property type="entry name" value="F-box-like_dom_sf"/>
</dbReference>